<evidence type="ECO:0000313" key="10">
    <source>
        <dbReference type="Proteomes" id="UP000187209"/>
    </source>
</evidence>
<keyword evidence="10" id="KW-1185">Reference proteome</keyword>
<dbReference type="PANTHER" id="PTHR24346:SF82">
    <property type="entry name" value="KP78A-RELATED"/>
    <property type="match status" value="1"/>
</dbReference>
<keyword evidence="3 6" id="KW-0547">Nucleotide-binding</keyword>
<dbReference type="InterPro" id="IPR008271">
    <property type="entry name" value="Ser/Thr_kinase_AS"/>
</dbReference>
<dbReference type="PROSITE" id="PS00108">
    <property type="entry name" value="PROTEIN_KINASE_ST"/>
    <property type="match status" value="1"/>
</dbReference>
<dbReference type="SUPFAM" id="SSF56112">
    <property type="entry name" value="Protein kinase-like (PK-like)"/>
    <property type="match status" value="1"/>
</dbReference>
<sequence length="469" mass="53178">MIGSYRIGIDLGEGTFGKVKLGYHNSTSEKVAIKILKKAKIADVADVDRITREIYILKIIRHPNIVQLYEIIDTPKKIFLIMEYAAGGELFEYIVANTKLKEREACRLYQQILSAMEYLHKLKVVHRDLKPENLLLDLNKNIKLVDFGLSNLYTYGELLKTACGSPCYAAPEMIAGKKYKPTAVDVWSSGVVLFTMVCGNLPFEDSNTTNLYKKITSGDFEIPDFLSSDFQDLIKRILTTSPESRISFKDIKKHKWYNQVIQDISEGLILGYDNIPIDSEIIKNLRVYNIDSNIAYKSIESNKHDNVTTAYYLTLKKHLESGGLSKPSVHNIPNQTHSTSFSLCLGRYSKTKSKISSIFDLSDTLYNNIQKPTHTRFHSNQLPSVIKLPGHNKNISVIHTRVSLKKKKSKDASKKQIIDLCKGLEIKIPKGNFQVASSTTKSSITKNFKMTPKHVENGNNFRIEKINNF</sequence>
<dbReference type="GO" id="GO:0035556">
    <property type="term" value="P:intracellular signal transduction"/>
    <property type="evidence" value="ECO:0007669"/>
    <property type="project" value="TreeGrafter"/>
</dbReference>
<dbReference type="InterPro" id="IPR017441">
    <property type="entry name" value="Protein_kinase_ATP_BS"/>
</dbReference>
<feature type="binding site" evidence="6">
    <location>
        <position position="34"/>
    </location>
    <ligand>
        <name>ATP</name>
        <dbReference type="ChEBI" id="CHEBI:30616"/>
    </ligand>
</feature>
<keyword evidence="4" id="KW-0418">Kinase</keyword>
<gene>
    <name evidence="9" type="ORF">SteCoe_32751</name>
</gene>
<accession>A0A1R2AYS0</accession>
<dbReference type="FunFam" id="1.10.510.10:FF:000740">
    <property type="entry name" value="SNF1-related protein kinase, putative"/>
    <property type="match status" value="1"/>
</dbReference>
<dbReference type="GO" id="GO:0005737">
    <property type="term" value="C:cytoplasm"/>
    <property type="evidence" value="ECO:0007669"/>
    <property type="project" value="TreeGrafter"/>
</dbReference>
<dbReference type="FunFam" id="3.30.200.20:FF:000003">
    <property type="entry name" value="Non-specific serine/threonine protein kinase"/>
    <property type="match status" value="1"/>
</dbReference>
<dbReference type="InterPro" id="IPR011009">
    <property type="entry name" value="Kinase-like_dom_sf"/>
</dbReference>
<protein>
    <recommendedName>
        <fullName evidence="8">Protein kinase domain-containing protein</fullName>
    </recommendedName>
</protein>
<reference evidence="9 10" key="1">
    <citation type="submission" date="2016-11" db="EMBL/GenBank/DDBJ databases">
        <title>The macronuclear genome of Stentor coeruleus: a giant cell with tiny introns.</title>
        <authorList>
            <person name="Slabodnick M."/>
            <person name="Ruby J.G."/>
            <person name="Reiff S.B."/>
            <person name="Swart E.C."/>
            <person name="Gosai S."/>
            <person name="Prabakaran S."/>
            <person name="Witkowska E."/>
            <person name="Larue G.E."/>
            <person name="Fisher S."/>
            <person name="Freeman R.M."/>
            <person name="Gunawardena J."/>
            <person name="Chu W."/>
            <person name="Stover N.A."/>
            <person name="Gregory B.D."/>
            <person name="Nowacki M."/>
            <person name="Derisi J."/>
            <person name="Roy S.W."/>
            <person name="Marshall W.F."/>
            <person name="Sood P."/>
        </authorList>
    </citation>
    <scope>NUCLEOTIDE SEQUENCE [LARGE SCALE GENOMIC DNA]</scope>
    <source>
        <strain evidence="9">WM001</strain>
    </source>
</reference>
<dbReference type="InterPro" id="IPR000719">
    <property type="entry name" value="Prot_kinase_dom"/>
</dbReference>
<dbReference type="PROSITE" id="PS00107">
    <property type="entry name" value="PROTEIN_KINASE_ATP"/>
    <property type="match status" value="1"/>
</dbReference>
<keyword evidence="1 7" id="KW-0723">Serine/threonine-protein kinase</keyword>
<organism evidence="9 10">
    <name type="scientific">Stentor coeruleus</name>
    <dbReference type="NCBI Taxonomy" id="5963"/>
    <lineage>
        <taxon>Eukaryota</taxon>
        <taxon>Sar</taxon>
        <taxon>Alveolata</taxon>
        <taxon>Ciliophora</taxon>
        <taxon>Postciliodesmatophora</taxon>
        <taxon>Heterotrichea</taxon>
        <taxon>Heterotrichida</taxon>
        <taxon>Stentoridae</taxon>
        <taxon>Stentor</taxon>
    </lineage>
</organism>
<dbReference type="Proteomes" id="UP000187209">
    <property type="component" value="Unassembled WGS sequence"/>
</dbReference>
<dbReference type="PANTHER" id="PTHR24346">
    <property type="entry name" value="MAP/MICROTUBULE AFFINITY-REGULATING KINASE"/>
    <property type="match status" value="1"/>
</dbReference>
<evidence type="ECO:0000256" key="1">
    <source>
        <dbReference type="ARBA" id="ARBA00022527"/>
    </source>
</evidence>
<evidence type="ECO:0000256" key="6">
    <source>
        <dbReference type="PROSITE-ProRule" id="PRU10141"/>
    </source>
</evidence>
<evidence type="ECO:0000313" key="9">
    <source>
        <dbReference type="EMBL" id="OMJ69520.1"/>
    </source>
</evidence>
<dbReference type="EMBL" id="MPUH01001189">
    <property type="protein sequence ID" value="OMJ69520.1"/>
    <property type="molecule type" value="Genomic_DNA"/>
</dbReference>
<evidence type="ECO:0000259" key="8">
    <source>
        <dbReference type="PROSITE" id="PS50011"/>
    </source>
</evidence>
<dbReference type="CDD" id="cd14003">
    <property type="entry name" value="STKc_AMPK-like"/>
    <property type="match status" value="1"/>
</dbReference>
<name>A0A1R2AYS0_9CILI</name>
<dbReference type="SMART" id="SM00220">
    <property type="entry name" value="S_TKc"/>
    <property type="match status" value="1"/>
</dbReference>
<keyword evidence="2" id="KW-0808">Transferase</keyword>
<comment type="similarity">
    <text evidence="7">Belongs to the protein kinase superfamily.</text>
</comment>
<comment type="caution">
    <text evidence="9">The sequence shown here is derived from an EMBL/GenBank/DDBJ whole genome shotgun (WGS) entry which is preliminary data.</text>
</comment>
<evidence type="ECO:0000256" key="3">
    <source>
        <dbReference type="ARBA" id="ARBA00022741"/>
    </source>
</evidence>
<feature type="domain" description="Protein kinase" evidence="8">
    <location>
        <begin position="5"/>
        <end position="257"/>
    </location>
</feature>
<dbReference type="PROSITE" id="PS50011">
    <property type="entry name" value="PROTEIN_KINASE_DOM"/>
    <property type="match status" value="1"/>
</dbReference>
<proteinExistence type="inferred from homology"/>
<keyword evidence="5 6" id="KW-0067">ATP-binding</keyword>
<evidence type="ECO:0000256" key="7">
    <source>
        <dbReference type="RuleBase" id="RU000304"/>
    </source>
</evidence>
<dbReference type="Pfam" id="PF00069">
    <property type="entry name" value="Pkinase"/>
    <property type="match status" value="1"/>
</dbReference>
<dbReference type="AlphaFoldDB" id="A0A1R2AYS0"/>
<dbReference type="GO" id="GO:0005524">
    <property type="term" value="F:ATP binding"/>
    <property type="evidence" value="ECO:0007669"/>
    <property type="project" value="UniProtKB-UniRule"/>
</dbReference>
<evidence type="ECO:0000256" key="5">
    <source>
        <dbReference type="ARBA" id="ARBA00022840"/>
    </source>
</evidence>
<evidence type="ECO:0000256" key="2">
    <source>
        <dbReference type="ARBA" id="ARBA00022679"/>
    </source>
</evidence>
<dbReference type="Gene3D" id="1.10.510.10">
    <property type="entry name" value="Transferase(Phosphotransferase) domain 1"/>
    <property type="match status" value="1"/>
</dbReference>
<dbReference type="GO" id="GO:0004674">
    <property type="term" value="F:protein serine/threonine kinase activity"/>
    <property type="evidence" value="ECO:0007669"/>
    <property type="project" value="UniProtKB-KW"/>
</dbReference>
<evidence type="ECO:0000256" key="4">
    <source>
        <dbReference type="ARBA" id="ARBA00022777"/>
    </source>
</evidence>